<sequence>MPADAMTASELETYLHAHIPLSAAMQVGVLAVDADGVTLRAPLAPNINHRDTVFGGSASAVAILAAWSLLHTRLRAEGVAARLVIQGNSMEYLQPIAGDFTARSALAEPEQFPRFLHTLARMRRARLRVTAQLETDGRIAARFAGEFVALAMTAP</sequence>
<reference evidence="2" key="1">
    <citation type="submission" date="2021-11" db="EMBL/GenBank/DDBJ databases">
        <title>BS-T2-15 a new species belonging to the Comamonadaceae family isolated from the soil of a French oak forest.</title>
        <authorList>
            <person name="Mieszkin S."/>
            <person name="Alain K."/>
        </authorList>
    </citation>
    <scope>NUCLEOTIDE SEQUENCE</scope>
    <source>
        <strain evidence="2">BS-T2-15</strain>
    </source>
</reference>
<dbReference type="AlphaFoldDB" id="A0A9X1YLY7"/>
<dbReference type="NCBIfam" id="TIGR02447">
    <property type="entry name" value="yiiD_Cterm"/>
    <property type="match status" value="1"/>
</dbReference>
<dbReference type="Pfam" id="PF09500">
    <property type="entry name" value="YiiD_C"/>
    <property type="match status" value="1"/>
</dbReference>
<accession>A0A9X1YLY7</accession>
<gene>
    <name evidence="2" type="ORF">LPC04_23905</name>
</gene>
<dbReference type="SUPFAM" id="SSF54637">
    <property type="entry name" value="Thioesterase/thiol ester dehydrase-isomerase"/>
    <property type="match status" value="1"/>
</dbReference>
<evidence type="ECO:0000313" key="3">
    <source>
        <dbReference type="Proteomes" id="UP001139353"/>
    </source>
</evidence>
<dbReference type="Gene3D" id="3.10.129.10">
    <property type="entry name" value="Hotdog Thioesterase"/>
    <property type="match status" value="1"/>
</dbReference>
<dbReference type="RefSeq" id="WP_275684815.1">
    <property type="nucleotide sequence ID" value="NZ_JAJLJH010000010.1"/>
</dbReference>
<comment type="caution">
    <text evidence="2">The sequence shown here is derived from an EMBL/GenBank/DDBJ whole genome shotgun (WGS) entry which is preliminary data.</text>
</comment>
<proteinExistence type="predicted"/>
<dbReference type="InterPro" id="IPR012660">
    <property type="entry name" value="YiiD_C"/>
</dbReference>
<name>A0A9X1YLY7_9BURK</name>
<dbReference type="EMBL" id="JAJLJH010000010">
    <property type="protein sequence ID" value="MCK9688769.1"/>
    <property type="molecule type" value="Genomic_DNA"/>
</dbReference>
<dbReference type="Proteomes" id="UP001139353">
    <property type="component" value="Unassembled WGS sequence"/>
</dbReference>
<organism evidence="2 3">
    <name type="scientific">Scleromatobacter humisilvae</name>
    <dbReference type="NCBI Taxonomy" id="2897159"/>
    <lineage>
        <taxon>Bacteria</taxon>
        <taxon>Pseudomonadati</taxon>
        <taxon>Pseudomonadota</taxon>
        <taxon>Betaproteobacteria</taxon>
        <taxon>Burkholderiales</taxon>
        <taxon>Sphaerotilaceae</taxon>
        <taxon>Scleromatobacter</taxon>
    </lineage>
</organism>
<evidence type="ECO:0000259" key="1">
    <source>
        <dbReference type="Pfam" id="PF09500"/>
    </source>
</evidence>
<keyword evidence="3" id="KW-1185">Reference proteome</keyword>
<evidence type="ECO:0000313" key="2">
    <source>
        <dbReference type="EMBL" id="MCK9688769.1"/>
    </source>
</evidence>
<dbReference type="InterPro" id="IPR029069">
    <property type="entry name" value="HotDog_dom_sf"/>
</dbReference>
<protein>
    <submittedName>
        <fullName evidence="2">Thioesterase domain-containing protein</fullName>
    </submittedName>
</protein>
<feature type="domain" description="Thioesterase putative" evidence="1">
    <location>
        <begin position="9"/>
        <end position="150"/>
    </location>
</feature>